<feature type="region of interest" description="Disordered" evidence="1">
    <location>
        <begin position="74"/>
        <end position="98"/>
    </location>
</feature>
<evidence type="ECO:0000313" key="2">
    <source>
        <dbReference type="EMBL" id="KXS13337.1"/>
    </source>
</evidence>
<evidence type="ECO:0000313" key="3">
    <source>
        <dbReference type="Proteomes" id="UP000070544"/>
    </source>
</evidence>
<protein>
    <submittedName>
        <fullName evidence="2">Uncharacterized protein</fullName>
    </submittedName>
</protein>
<organism evidence="2 3">
    <name type="scientific">Gonapodya prolifera (strain JEL478)</name>
    <name type="common">Monoblepharis prolifera</name>
    <dbReference type="NCBI Taxonomy" id="1344416"/>
    <lineage>
        <taxon>Eukaryota</taxon>
        <taxon>Fungi</taxon>
        <taxon>Fungi incertae sedis</taxon>
        <taxon>Chytridiomycota</taxon>
        <taxon>Chytridiomycota incertae sedis</taxon>
        <taxon>Monoblepharidomycetes</taxon>
        <taxon>Monoblepharidales</taxon>
        <taxon>Gonapodyaceae</taxon>
        <taxon>Gonapodya</taxon>
    </lineage>
</organism>
<gene>
    <name evidence="2" type="ORF">M427DRAFT_382954</name>
</gene>
<dbReference type="AlphaFoldDB" id="A0A139A9B4"/>
<reference evidence="2 3" key="1">
    <citation type="journal article" date="2015" name="Genome Biol. Evol.">
        <title>Phylogenomic analyses indicate that early fungi evolved digesting cell walls of algal ancestors of land plants.</title>
        <authorList>
            <person name="Chang Y."/>
            <person name="Wang S."/>
            <person name="Sekimoto S."/>
            <person name="Aerts A.L."/>
            <person name="Choi C."/>
            <person name="Clum A."/>
            <person name="LaButti K.M."/>
            <person name="Lindquist E.A."/>
            <person name="Yee Ngan C."/>
            <person name="Ohm R.A."/>
            <person name="Salamov A.A."/>
            <person name="Grigoriev I.V."/>
            <person name="Spatafora J.W."/>
            <person name="Berbee M.L."/>
        </authorList>
    </citation>
    <scope>NUCLEOTIDE SEQUENCE [LARGE SCALE GENOMIC DNA]</scope>
    <source>
        <strain evidence="2 3">JEL478</strain>
    </source>
</reference>
<proteinExistence type="predicted"/>
<feature type="region of interest" description="Disordered" evidence="1">
    <location>
        <begin position="147"/>
        <end position="170"/>
    </location>
</feature>
<dbReference type="EMBL" id="KQ965780">
    <property type="protein sequence ID" value="KXS13337.1"/>
    <property type="molecule type" value="Genomic_DNA"/>
</dbReference>
<accession>A0A139A9B4</accession>
<evidence type="ECO:0000256" key="1">
    <source>
        <dbReference type="SAM" id="MobiDB-lite"/>
    </source>
</evidence>
<name>A0A139A9B4_GONPJ</name>
<sequence length="170" mass="17654">MPPRVLSQFGVERRAQDMVLAHRDGAVPALVRDGAECLHAGGVDGGYERGPDEYAGEGGVAGVELGRAVVVEEAREEEEEGATAGAGGGANSHTNESRWDPNALVSTVTASPPMVDWPCCLVCVAWLASMIRPADVPCGVGRGESGEMKAKAGGGRTFPPISRNSKVTLR</sequence>
<keyword evidence="3" id="KW-1185">Reference proteome</keyword>
<dbReference type="Proteomes" id="UP000070544">
    <property type="component" value="Unassembled WGS sequence"/>
</dbReference>